<keyword evidence="2" id="KW-0238">DNA-binding</keyword>
<dbReference type="GO" id="GO:0000976">
    <property type="term" value="F:transcription cis-regulatory region binding"/>
    <property type="evidence" value="ECO:0007669"/>
    <property type="project" value="TreeGrafter"/>
</dbReference>
<dbReference type="InterPro" id="IPR020449">
    <property type="entry name" value="Tscrpt_reg_AraC-type_HTH"/>
</dbReference>
<dbReference type="PRINTS" id="PR00032">
    <property type="entry name" value="HTHARAC"/>
</dbReference>
<dbReference type="Proteomes" id="UP000244064">
    <property type="component" value="Unassembled WGS sequence"/>
</dbReference>
<proteinExistence type="predicted"/>
<evidence type="ECO:0000313" key="6">
    <source>
        <dbReference type="Proteomes" id="UP000244064"/>
    </source>
</evidence>
<protein>
    <submittedName>
        <fullName evidence="5">AraC family transcriptional regulator</fullName>
    </submittedName>
</protein>
<dbReference type="PANTHER" id="PTHR47894:SF4">
    <property type="entry name" value="HTH-TYPE TRANSCRIPTIONAL REGULATOR GADX"/>
    <property type="match status" value="1"/>
</dbReference>
<feature type="domain" description="HTH araC/xylS-type" evidence="4">
    <location>
        <begin position="20"/>
        <end position="118"/>
    </location>
</feature>
<dbReference type="SUPFAM" id="SSF46689">
    <property type="entry name" value="Homeodomain-like"/>
    <property type="match status" value="2"/>
</dbReference>
<dbReference type="SMART" id="SM00342">
    <property type="entry name" value="HTH_ARAC"/>
    <property type="match status" value="1"/>
</dbReference>
<evidence type="ECO:0000256" key="2">
    <source>
        <dbReference type="ARBA" id="ARBA00023125"/>
    </source>
</evidence>
<sequence length="119" mass="13309">MQQRVSDMQAQLPAQRSLRARVLQQIERSLATGELSVEAAAHRLGISRQTLHRHLRAEGCSYSGLLADVRRRHAVQRLAQSGCSVEQLSRELGFSEPSAFYKAFKGWFGVTPRAYDATP</sequence>
<dbReference type="InterPro" id="IPR018060">
    <property type="entry name" value="HTH_AraC"/>
</dbReference>
<dbReference type="PANTHER" id="PTHR47894">
    <property type="entry name" value="HTH-TYPE TRANSCRIPTIONAL REGULATOR GADX"/>
    <property type="match status" value="1"/>
</dbReference>
<evidence type="ECO:0000313" key="5">
    <source>
        <dbReference type="EMBL" id="PTU76522.1"/>
    </source>
</evidence>
<dbReference type="Gene3D" id="1.10.10.60">
    <property type="entry name" value="Homeodomain-like"/>
    <property type="match status" value="1"/>
</dbReference>
<name>A0A2T5PFN2_9PSED</name>
<comment type="caution">
    <text evidence="5">The sequence shown here is derived from an EMBL/GenBank/DDBJ whole genome shotgun (WGS) entry which is preliminary data.</text>
</comment>
<keyword evidence="1" id="KW-0805">Transcription regulation</keyword>
<keyword evidence="3" id="KW-0804">Transcription</keyword>
<dbReference type="GO" id="GO:0003700">
    <property type="term" value="F:DNA-binding transcription factor activity"/>
    <property type="evidence" value="ECO:0007669"/>
    <property type="project" value="InterPro"/>
</dbReference>
<dbReference type="Pfam" id="PF12833">
    <property type="entry name" value="HTH_18"/>
    <property type="match status" value="1"/>
</dbReference>
<reference evidence="5 6" key="1">
    <citation type="submission" date="2018-04" db="EMBL/GenBank/DDBJ databases">
        <title>Pseudomonas sp. nov., isolated from mangrove soil.</title>
        <authorList>
            <person name="Chen C."/>
        </authorList>
    </citation>
    <scope>NUCLEOTIDE SEQUENCE [LARGE SCALE GENOMIC DNA]</scope>
    <source>
        <strain evidence="5 6">TC-11</strain>
    </source>
</reference>
<keyword evidence="6" id="KW-1185">Reference proteome</keyword>
<organism evidence="5 6">
    <name type="scientific">Pseudomonas mangrovi</name>
    <dbReference type="NCBI Taxonomy" id="2161748"/>
    <lineage>
        <taxon>Bacteria</taxon>
        <taxon>Pseudomonadati</taxon>
        <taxon>Pseudomonadota</taxon>
        <taxon>Gammaproteobacteria</taxon>
        <taxon>Pseudomonadales</taxon>
        <taxon>Pseudomonadaceae</taxon>
        <taxon>Pseudomonas</taxon>
    </lineage>
</organism>
<gene>
    <name evidence="5" type="ORF">DBO85_01395</name>
</gene>
<dbReference type="PROSITE" id="PS01124">
    <property type="entry name" value="HTH_ARAC_FAMILY_2"/>
    <property type="match status" value="1"/>
</dbReference>
<evidence type="ECO:0000259" key="4">
    <source>
        <dbReference type="PROSITE" id="PS01124"/>
    </source>
</evidence>
<dbReference type="InterPro" id="IPR009057">
    <property type="entry name" value="Homeodomain-like_sf"/>
</dbReference>
<accession>A0A2T5PFN2</accession>
<dbReference type="EMBL" id="QASN01000002">
    <property type="protein sequence ID" value="PTU76522.1"/>
    <property type="molecule type" value="Genomic_DNA"/>
</dbReference>
<dbReference type="AlphaFoldDB" id="A0A2T5PFN2"/>
<evidence type="ECO:0000256" key="3">
    <source>
        <dbReference type="ARBA" id="ARBA00023163"/>
    </source>
</evidence>
<dbReference type="GO" id="GO:0005829">
    <property type="term" value="C:cytosol"/>
    <property type="evidence" value="ECO:0007669"/>
    <property type="project" value="TreeGrafter"/>
</dbReference>
<evidence type="ECO:0000256" key="1">
    <source>
        <dbReference type="ARBA" id="ARBA00023015"/>
    </source>
</evidence>